<feature type="non-terminal residue" evidence="1">
    <location>
        <position position="70"/>
    </location>
</feature>
<organism evidence="1 2">
    <name type="scientific">Racocetra fulgida</name>
    <dbReference type="NCBI Taxonomy" id="60492"/>
    <lineage>
        <taxon>Eukaryota</taxon>
        <taxon>Fungi</taxon>
        <taxon>Fungi incertae sedis</taxon>
        <taxon>Mucoromycota</taxon>
        <taxon>Glomeromycotina</taxon>
        <taxon>Glomeromycetes</taxon>
        <taxon>Diversisporales</taxon>
        <taxon>Gigasporaceae</taxon>
        <taxon>Racocetra</taxon>
    </lineage>
</organism>
<sequence>MTFSIKNVATNEAEASGMAMATTMNRFSDSVGIRGPTMSILTLSNKVLDESIVVESQADESAELTEISWD</sequence>
<comment type="caution">
    <text evidence="1">The sequence shown here is derived from an EMBL/GenBank/DDBJ whole genome shotgun (WGS) entry which is preliminary data.</text>
</comment>
<evidence type="ECO:0000313" key="1">
    <source>
        <dbReference type="EMBL" id="CAG8632535.1"/>
    </source>
</evidence>
<keyword evidence="2" id="KW-1185">Reference proteome</keyword>
<dbReference type="Proteomes" id="UP000789396">
    <property type="component" value="Unassembled WGS sequence"/>
</dbReference>
<gene>
    <name evidence="1" type="ORF">RFULGI_LOCUS7773</name>
</gene>
<name>A0A9N9GTC0_9GLOM</name>
<proteinExistence type="predicted"/>
<protein>
    <submittedName>
        <fullName evidence="1">11496_t:CDS:1</fullName>
    </submittedName>
</protein>
<dbReference type="EMBL" id="CAJVPZ010011678">
    <property type="protein sequence ID" value="CAG8632535.1"/>
    <property type="molecule type" value="Genomic_DNA"/>
</dbReference>
<reference evidence="1" key="1">
    <citation type="submission" date="2021-06" db="EMBL/GenBank/DDBJ databases">
        <authorList>
            <person name="Kallberg Y."/>
            <person name="Tangrot J."/>
            <person name="Rosling A."/>
        </authorList>
    </citation>
    <scope>NUCLEOTIDE SEQUENCE</scope>
    <source>
        <strain evidence="1">IN212</strain>
    </source>
</reference>
<accession>A0A9N9GTC0</accession>
<evidence type="ECO:0000313" key="2">
    <source>
        <dbReference type="Proteomes" id="UP000789396"/>
    </source>
</evidence>
<dbReference type="AlphaFoldDB" id="A0A9N9GTC0"/>